<dbReference type="InterPro" id="IPR020846">
    <property type="entry name" value="MFS_dom"/>
</dbReference>
<feature type="transmembrane region" description="Helical" evidence="7">
    <location>
        <begin position="208"/>
        <end position="228"/>
    </location>
</feature>
<evidence type="ECO:0000313" key="10">
    <source>
        <dbReference type="Proteomes" id="UP000019150"/>
    </source>
</evidence>
<name>W5TH43_9NOCA</name>
<dbReference type="Proteomes" id="UP000019150">
    <property type="component" value="Chromosome"/>
</dbReference>
<evidence type="ECO:0000256" key="6">
    <source>
        <dbReference type="ARBA" id="ARBA00023136"/>
    </source>
</evidence>
<feature type="transmembrane region" description="Helical" evidence="7">
    <location>
        <begin position="366"/>
        <end position="385"/>
    </location>
</feature>
<dbReference type="RefSeq" id="WP_025350114.1">
    <property type="nucleotide sequence ID" value="NZ_CP006850.1"/>
</dbReference>
<dbReference type="OrthoDB" id="4325372at2"/>
<feature type="transmembrane region" description="Helical" evidence="7">
    <location>
        <begin position="341"/>
        <end position="360"/>
    </location>
</feature>
<dbReference type="Gene3D" id="1.20.1720.10">
    <property type="entry name" value="Multidrug resistance protein D"/>
    <property type="match status" value="1"/>
</dbReference>
<evidence type="ECO:0000313" key="9">
    <source>
        <dbReference type="EMBL" id="AHH18690.1"/>
    </source>
</evidence>
<evidence type="ECO:0000256" key="1">
    <source>
        <dbReference type="ARBA" id="ARBA00004651"/>
    </source>
</evidence>
<feature type="transmembrane region" description="Helical" evidence="7">
    <location>
        <begin position="119"/>
        <end position="137"/>
    </location>
</feature>
<protein>
    <submittedName>
        <fullName evidence="9">Major facilitator superfamily transporter</fullName>
    </submittedName>
</protein>
<dbReference type="CDD" id="cd17321">
    <property type="entry name" value="MFS_MMR_MDR_like"/>
    <property type="match status" value="1"/>
</dbReference>
<dbReference type="Pfam" id="PF07690">
    <property type="entry name" value="MFS_1"/>
    <property type="match status" value="1"/>
</dbReference>
<keyword evidence="2" id="KW-0813">Transport</keyword>
<evidence type="ECO:0000256" key="4">
    <source>
        <dbReference type="ARBA" id="ARBA00022692"/>
    </source>
</evidence>
<dbReference type="HOGENOM" id="CLU_000960_28_2_11"/>
<evidence type="ECO:0000256" key="5">
    <source>
        <dbReference type="ARBA" id="ARBA00022989"/>
    </source>
</evidence>
<accession>W5TH43</accession>
<feature type="domain" description="Major facilitator superfamily (MFS) profile" evidence="8">
    <location>
        <begin position="21"/>
        <end position="475"/>
    </location>
</feature>
<feature type="transmembrane region" description="Helical" evidence="7">
    <location>
        <begin position="406"/>
        <end position="429"/>
    </location>
</feature>
<proteinExistence type="predicted"/>
<reference evidence="9 10" key="1">
    <citation type="journal article" date="2014" name="Appl. Environ. Microbiol.">
        <title>Insights into the Microbial Degradation of Rubber and Gutta-Percha by Analysis of the Complete Genome of Nocardia nova SH22a.</title>
        <authorList>
            <person name="Luo Q."/>
            <person name="Hiessl S."/>
            <person name="Poehlein A."/>
            <person name="Daniel R."/>
            <person name="Steinbuchel A."/>
        </authorList>
    </citation>
    <scope>NUCLEOTIDE SEQUENCE [LARGE SCALE GENOMIC DNA]</scope>
    <source>
        <strain evidence="9">SH22a</strain>
    </source>
</reference>
<dbReference type="PANTHER" id="PTHR42718:SF46">
    <property type="entry name" value="BLR6921 PROTEIN"/>
    <property type="match status" value="1"/>
</dbReference>
<dbReference type="InterPro" id="IPR011701">
    <property type="entry name" value="MFS"/>
</dbReference>
<comment type="subcellular location">
    <subcellularLocation>
        <location evidence="1">Cell membrane</location>
        <topology evidence="1">Multi-pass membrane protein</topology>
    </subcellularLocation>
</comment>
<dbReference type="eggNOG" id="COG0477">
    <property type="taxonomic scope" value="Bacteria"/>
</dbReference>
<feature type="transmembrane region" description="Helical" evidence="7">
    <location>
        <begin position="449"/>
        <end position="471"/>
    </location>
</feature>
<evidence type="ECO:0000259" key="8">
    <source>
        <dbReference type="PROSITE" id="PS50850"/>
    </source>
</evidence>
<dbReference type="Gene3D" id="1.20.1250.20">
    <property type="entry name" value="MFS general substrate transporter like domains"/>
    <property type="match status" value="1"/>
</dbReference>
<dbReference type="GO" id="GO:0022857">
    <property type="term" value="F:transmembrane transporter activity"/>
    <property type="evidence" value="ECO:0007669"/>
    <property type="project" value="InterPro"/>
</dbReference>
<feature type="transmembrane region" description="Helical" evidence="7">
    <location>
        <begin position="56"/>
        <end position="75"/>
    </location>
</feature>
<dbReference type="STRING" id="1415166.NONO_c39060"/>
<feature type="transmembrane region" description="Helical" evidence="7">
    <location>
        <begin position="313"/>
        <end position="334"/>
    </location>
</feature>
<organism evidence="9 10">
    <name type="scientific">Nocardia nova SH22a</name>
    <dbReference type="NCBI Taxonomy" id="1415166"/>
    <lineage>
        <taxon>Bacteria</taxon>
        <taxon>Bacillati</taxon>
        <taxon>Actinomycetota</taxon>
        <taxon>Actinomycetes</taxon>
        <taxon>Mycobacteriales</taxon>
        <taxon>Nocardiaceae</taxon>
        <taxon>Nocardia</taxon>
    </lineage>
</organism>
<feature type="transmembrane region" description="Helical" evidence="7">
    <location>
        <begin position="278"/>
        <end position="301"/>
    </location>
</feature>
<dbReference type="PANTHER" id="PTHR42718">
    <property type="entry name" value="MAJOR FACILITATOR SUPERFAMILY MULTIDRUG TRANSPORTER MFSC"/>
    <property type="match status" value="1"/>
</dbReference>
<keyword evidence="10" id="KW-1185">Reference proteome</keyword>
<evidence type="ECO:0000256" key="3">
    <source>
        <dbReference type="ARBA" id="ARBA00022475"/>
    </source>
</evidence>
<dbReference type="EMBL" id="CP006850">
    <property type="protein sequence ID" value="AHH18690.1"/>
    <property type="molecule type" value="Genomic_DNA"/>
</dbReference>
<dbReference type="PATRIC" id="fig|1415166.3.peg.4007"/>
<dbReference type="SUPFAM" id="SSF103473">
    <property type="entry name" value="MFS general substrate transporter"/>
    <property type="match status" value="1"/>
</dbReference>
<feature type="transmembrane region" description="Helical" evidence="7">
    <location>
        <begin position="149"/>
        <end position="168"/>
    </location>
</feature>
<feature type="transmembrane region" description="Helical" evidence="7">
    <location>
        <begin position="240"/>
        <end position="257"/>
    </location>
</feature>
<sequence>MSSNQPYIESPPAPNPRRWAALAALALVQFIIYADATIVNVALPSIQDDLHFSSNSLVWVVNCYLIAAGGLLLLGGRLGDHFGHRRVFLCGAAGFTIASLIAGCAQNSAMLLIGRVLQGVSEGLAAPAGLAIVALLFTDQEELGRAFGIWSGLAGLGAASGVLLSGLFTDLLTWRLVFFINVPLALIALIAVPKLVGESRAGDGEHRLDWPGAVLITGGLFAVLYGILGAADDGWLTVRVLVPLVIGIVAVAGFFAVEGRTNDPLVPLAFIANRVRATAYAVVIVLGGATAALFFMVVLYMQDILDYSPLQSGLAWLPYTVAFLAGIMFCMRVSQQWGSRWTILTGLVIVGAGMVVLCFIGEQGSFATHVLPATVLIGFGIGFANPAVQQAAMTSVSERDAGLGSGLFTTLLQLSGAIGLSVLMSVALATTNHKTDGGASVAAATVSGYHAAFAIAVVALACAAVATVALLPRKAAPVDEQPAVTEPTVSGGM</sequence>
<dbReference type="InterPro" id="IPR036259">
    <property type="entry name" value="MFS_trans_sf"/>
</dbReference>
<gene>
    <name evidence="9" type="ORF">NONO_c39060</name>
</gene>
<keyword evidence="3" id="KW-1003">Cell membrane</keyword>
<feature type="transmembrane region" description="Helical" evidence="7">
    <location>
        <begin position="174"/>
        <end position="196"/>
    </location>
</feature>
<keyword evidence="6 7" id="KW-0472">Membrane</keyword>
<evidence type="ECO:0000256" key="7">
    <source>
        <dbReference type="SAM" id="Phobius"/>
    </source>
</evidence>
<keyword evidence="5 7" id="KW-1133">Transmembrane helix</keyword>
<feature type="transmembrane region" description="Helical" evidence="7">
    <location>
        <begin position="21"/>
        <end position="44"/>
    </location>
</feature>
<dbReference type="KEGG" id="nno:NONO_c39060"/>
<dbReference type="GO" id="GO:0005886">
    <property type="term" value="C:plasma membrane"/>
    <property type="evidence" value="ECO:0007669"/>
    <property type="project" value="UniProtKB-SubCell"/>
</dbReference>
<keyword evidence="4 7" id="KW-0812">Transmembrane</keyword>
<dbReference type="PROSITE" id="PS50850">
    <property type="entry name" value="MFS"/>
    <property type="match status" value="1"/>
</dbReference>
<dbReference type="AlphaFoldDB" id="W5TH43"/>
<evidence type="ECO:0000256" key="2">
    <source>
        <dbReference type="ARBA" id="ARBA00022448"/>
    </source>
</evidence>
<feature type="transmembrane region" description="Helical" evidence="7">
    <location>
        <begin position="87"/>
        <end position="113"/>
    </location>
</feature>